<feature type="compositionally biased region" description="Polar residues" evidence="7">
    <location>
        <begin position="68"/>
        <end position="84"/>
    </location>
</feature>
<evidence type="ECO:0000256" key="3">
    <source>
        <dbReference type="ARBA" id="ARBA00023015"/>
    </source>
</evidence>
<dbReference type="STRING" id="401625.A0A0P1BGD5"/>
<dbReference type="InterPro" id="IPR014756">
    <property type="entry name" value="Ig_E-set"/>
</dbReference>
<reference evidence="10 11" key="1">
    <citation type="submission" date="2014-09" db="EMBL/GenBank/DDBJ databases">
        <authorList>
            <person name="Magalhaes I.L.F."/>
            <person name="Oliveira U."/>
            <person name="Santos F.R."/>
            <person name="Vidigal T.H.D.A."/>
            <person name="Brescovit A.D."/>
            <person name="Santos A.J."/>
        </authorList>
    </citation>
    <scope>NUCLEOTIDE SEQUENCE [LARGE SCALE GENOMIC DNA]</scope>
</reference>
<dbReference type="Gene3D" id="2.60.40.10">
    <property type="entry name" value="Immunoglobulins"/>
    <property type="match status" value="1"/>
</dbReference>
<dbReference type="InterPro" id="IPR040159">
    <property type="entry name" value="CLS_fam"/>
</dbReference>
<dbReference type="GO" id="GO:0005634">
    <property type="term" value="C:nucleus"/>
    <property type="evidence" value="ECO:0007669"/>
    <property type="project" value="UniProtKB-SubCell"/>
</dbReference>
<feature type="region of interest" description="Disordered" evidence="7">
    <location>
        <begin position="663"/>
        <end position="706"/>
    </location>
</feature>
<accession>A0A0P1BGD5</accession>
<feature type="compositionally biased region" description="Polar residues" evidence="7">
    <location>
        <begin position="417"/>
        <end position="428"/>
    </location>
</feature>
<dbReference type="GO" id="GO:0000978">
    <property type="term" value="F:RNA polymerase II cis-regulatory region sequence-specific DNA binding"/>
    <property type="evidence" value="ECO:0007669"/>
    <property type="project" value="InterPro"/>
</dbReference>
<feature type="region of interest" description="Disordered" evidence="7">
    <location>
        <begin position="1257"/>
        <end position="1389"/>
    </location>
</feature>
<feature type="compositionally biased region" description="Low complexity" evidence="7">
    <location>
        <begin position="1366"/>
        <end position="1379"/>
    </location>
</feature>
<feature type="compositionally biased region" description="Polar residues" evidence="7">
    <location>
        <begin position="210"/>
        <end position="220"/>
    </location>
</feature>
<dbReference type="FunFam" id="2.60.40.1450:FF:000003">
    <property type="entry name" value="Related to J kappa-recombination signal binding protein"/>
    <property type="match status" value="1"/>
</dbReference>
<feature type="compositionally biased region" description="Polar residues" evidence="7">
    <location>
        <begin position="1334"/>
        <end position="1357"/>
    </location>
</feature>
<keyword evidence="11" id="KW-1185">Reference proteome</keyword>
<organism evidence="10 11">
    <name type="scientific">Ceraceosorus bombacis</name>
    <dbReference type="NCBI Taxonomy" id="401625"/>
    <lineage>
        <taxon>Eukaryota</taxon>
        <taxon>Fungi</taxon>
        <taxon>Dikarya</taxon>
        <taxon>Basidiomycota</taxon>
        <taxon>Ustilaginomycotina</taxon>
        <taxon>Exobasidiomycetes</taxon>
        <taxon>Ceraceosorales</taxon>
        <taxon>Ceraceosoraceae</taxon>
        <taxon>Ceraceosorus</taxon>
    </lineage>
</organism>
<dbReference type="SMART" id="SM01267">
    <property type="entry name" value="LAG1_DNAbind"/>
    <property type="match status" value="1"/>
</dbReference>
<dbReference type="Pfam" id="PF09270">
    <property type="entry name" value="BTD"/>
    <property type="match status" value="1"/>
</dbReference>
<dbReference type="Gene3D" id="2.60.40.1450">
    <property type="entry name" value="LAG1, DNA binding domain"/>
    <property type="match status" value="1"/>
</dbReference>
<name>A0A0P1BGD5_9BASI</name>
<dbReference type="InterPro" id="IPR038007">
    <property type="entry name" value="RBP-Jkappa_IPT"/>
</dbReference>
<feature type="region of interest" description="Disordered" evidence="7">
    <location>
        <begin position="1"/>
        <end position="32"/>
    </location>
</feature>
<dbReference type="SUPFAM" id="SSF49417">
    <property type="entry name" value="p53-like transcription factors"/>
    <property type="match status" value="1"/>
</dbReference>
<dbReference type="InterPro" id="IPR008967">
    <property type="entry name" value="p53-like_TF_DNA-bd_sf"/>
</dbReference>
<dbReference type="SUPFAM" id="SSF81296">
    <property type="entry name" value="E set domains"/>
    <property type="match status" value="1"/>
</dbReference>
<dbReference type="InterPro" id="IPR015351">
    <property type="entry name" value="RBP-J/Cbf11/Cbf12_DNA-bd"/>
</dbReference>
<evidence type="ECO:0000313" key="11">
    <source>
        <dbReference type="Proteomes" id="UP000054845"/>
    </source>
</evidence>
<protein>
    <submittedName>
        <fullName evidence="10">Recombination signal binding protein-J kappa(CBF1, Su(H), HS2NF5)</fullName>
    </submittedName>
</protein>
<feature type="domain" description="RBP-J/Cbf11/Cbf12 DNA binding" evidence="8">
    <location>
        <begin position="808"/>
        <end position="974"/>
    </location>
</feature>
<dbReference type="Proteomes" id="UP000054845">
    <property type="component" value="Unassembled WGS sequence"/>
</dbReference>
<feature type="compositionally biased region" description="Low complexity" evidence="7">
    <location>
        <begin position="1286"/>
        <end position="1301"/>
    </location>
</feature>
<evidence type="ECO:0000256" key="1">
    <source>
        <dbReference type="ARBA" id="ARBA00004123"/>
    </source>
</evidence>
<evidence type="ECO:0000256" key="4">
    <source>
        <dbReference type="ARBA" id="ARBA00023125"/>
    </source>
</evidence>
<dbReference type="SUPFAM" id="SSF110217">
    <property type="entry name" value="DNA-binding protein LAG-1 (CSL)"/>
    <property type="match status" value="1"/>
</dbReference>
<feature type="compositionally biased region" description="Polar residues" evidence="7">
    <location>
        <begin position="581"/>
        <end position="593"/>
    </location>
</feature>
<feature type="compositionally biased region" description="Low complexity" evidence="7">
    <location>
        <begin position="685"/>
        <end position="703"/>
    </location>
</feature>
<feature type="compositionally biased region" description="Polar residues" evidence="7">
    <location>
        <begin position="9"/>
        <end position="20"/>
    </location>
</feature>
<keyword evidence="5" id="KW-0804">Transcription</keyword>
<dbReference type="PANTHER" id="PTHR10665">
    <property type="entry name" value="RECOMBINING BINDING PROTEIN SUPPRESSOR OF HAIRLESS"/>
    <property type="match status" value="1"/>
</dbReference>
<dbReference type="SMART" id="SM01268">
    <property type="entry name" value="BTD"/>
    <property type="match status" value="1"/>
</dbReference>
<feature type="region of interest" description="Disordered" evidence="7">
    <location>
        <begin position="581"/>
        <end position="611"/>
    </location>
</feature>
<feature type="domain" description="Beta-trefoil DNA-binding" evidence="9">
    <location>
        <begin position="975"/>
        <end position="1304"/>
    </location>
</feature>
<keyword evidence="3" id="KW-0805">Transcription regulation</keyword>
<evidence type="ECO:0000256" key="7">
    <source>
        <dbReference type="SAM" id="MobiDB-lite"/>
    </source>
</evidence>
<comment type="similarity">
    <text evidence="2">Belongs to the Su(H) family.</text>
</comment>
<comment type="subcellular location">
    <subcellularLocation>
        <location evidence="1">Nucleus</location>
    </subcellularLocation>
</comment>
<feature type="compositionally biased region" description="Polar residues" evidence="7">
    <location>
        <begin position="502"/>
        <end position="511"/>
    </location>
</feature>
<proteinExistence type="inferred from homology"/>
<evidence type="ECO:0000313" key="10">
    <source>
        <dbReference type="EMBL" id="CEH14525.1"/>
    </source>
</evidence>
<dbReference type="InterPro" id="IPR015350">
    <property type="entry name" value="Beta-trefoil_DNA-bd_dom"/>
</dbReference>
<dbReference type="Pfam" id="PF20144">
    <property type="entry name" value="TIG_SUH"/>
    <property type="match status" value="1"/>
</dbReference>
<dbReference type="OrthoDB" id="5600360at2759"/>
<evidence type="ECO:0000259" key="9">
    <source>
        <dbReference type="SMART" id="SM01268"/>
    </source>
</evidence>
<feature type="compositionally biased region" description="Polar residues" evidence="7">
    <location>
        <begin position="1268"/>
        <end position="1285"/>
    </location>
</feature>
<feature type="region of interest" description="Disordered" evidence="7">
    <location>
        <begin position="181"/>
        <end position="231"/>
    </location>
</feature>
<dbReference type="InterPro" id="IPR036358">
    <property type="entry name" value="BTD_sf"/>
</dbReference>
<evidence type="ECO:0000256" key="6">
    <source>
        <dbReference type="ARBA" id="ARBA00023242"/>
    </source>
</evidence>
<dbReference type="GO" id="GO:0001228">
    <property type="term" value="F:DNA-binding transcription activator activity, RNA polymerase II-specific"/>
    <property type="evidence" value="ECO:0007669"/>
    <property type="project" value="InterPro"/>
</dbReference>
<feature type="compositionally biased region" description="Low complexity" evidence="7">
    <location>
        <begin position="429"/>
        <end position="483"/>
    </location>
</feature>
<keyword evidence="6" id="KW-0539">Nucleus</keyword>
<dbReference type="InterPro" id="IPR037095">
    <property type="entry name" value="RBP-J/Cbf11_DNA-bd_sf"/>
</dbReference>
<dbReference type="InterPro" id="IPR013783">
    <property type="entry name" value="Ig-like_fold"/>
</dbReference>
<dbReference type="EMBL" id="CCYA01000243">
    <property type="protein sequence ID" value="CEH14525.1"/>
    <property type="molecule type" value="Genomic_DNA"/>
</dbReference>
<sequence>MYGGDSDGWKTTSPHASQQFARDASRRPDDVMFASTSASSTLMGAFEGFENRASVPPLRTGGAPPQPSGSTTATSALQHNARQGDTSRRSGDLASGDVSGPSAFDAFSQPSLDDSSDFMMDHLGGQVSNVAPAEFLHALNPQTESHAFPQSDQLADFIMKNFGHGEGAYSQARPLQAGTSNWSLASSNHHEGSSEPWRPSQGVHTVGESHGSQGLQSPLTASVAGPLQRPHRPAALDLNRDAAREGQLLGVDVAHSGGTRSQDRTPSRAEHLQPSADAFAQSHGTSEAELRTPQAPSRFYNVPGLHPPLFDGQNSHEGDDLGHTTDYLGRLIGANDQASAIRVDDPRQLHNRGFAEGTSTLPHAFLPLFGSMHGESHSSSSDAPQDSEQLMHATPLRRPPRSPTFQMPVGAEPHPSIGSSPSTLSAAFSQTPSRSSSHSGPSSTPFDHSAIASGPGPSPAASNPSRLSSRSSFSELSQSSMRSVAEPQSRPNSRPPGRTGDWQHQSFADPQSAWQSFDSEMGSSEHSGHLEEALHNMGHHPNHEQFYLASATGLTQRPMEYDMAYADHNLAHAMAANAHIGSQTNRDGGSTPTIMEEDEGPPGTHHSRGQHHLPLVSHSLTSQAGPLIGHQQVQQMSAQHYQPSLQNAAYPNVAHQASQQPLSFHFGESGHGGGQLRFDQGSPNRAQRASGPASSPSGSRRSAFVPSQTVQAASGRVGVMRPDGFPVGHSGLSGIGPARTAVVLKRAYRPGIHPSTLQQASFLRMASNPIMSPALSGDTEPTDCLSFISDTMDNYLSSSSRLGLGERTVLVMTSKVGQKSYGVEKRFLCPPPMVVLIGSSWWTSAQKPTPTFVDGPGTVSEHAMGVAPPRVVVSISGEQHSIQDGSLEWAANSGRLIDVSGNGSTELAISGRCIAKQLFINDLDEKRRYCEANVTISMPGRNPDEHHLLGHFPSKQIKVISKPSKKRQSARNADLCVNHGTTISLFHRLRGQTVSTRYLCVSGAPTWLKGSDGQTFTTAAQETSLPSTSEPPSCFMAKISSWDAFIVYLVDPAKSTLSHKATPESEAARFPTPPECAYPATTYGAAPRPIHYNQPVVLQCLQTGVVSPVMVIRRVDKGTTVMGGSRTFGSEGFYPCSEALGDPVSQLHKIALEVLDDFKVPAPDPNLRHPSGELRPPGDSRPFLSCNNDQVGMRNPDEPRRWVPNVGGISAPTTPITPMTFPQHDAMMLDESKKFLGTPPTSPTAATAAAYAAAQTRHSVAQARHQPSIGSGLSMSSNVASQGVGSASQESAASTSSAADSSKARRPRRVSSSVIQHKERAAQNAASKSRRRGQSMSTVNHMQQLSGTGNASGTSSPGKGEHLRRTSSFATSAASTESSVGGPPAGSTWSIEVKDTDIWTIVGTDIARHTFYIPPRIVDGIRPKAPKADRSVAHLITVPTPREPITPIPVLHHFTAPQRTRTQPAHTASPASRTTSGSEWITLFGENFGHNLFVYFGDWRCDQVERQSTTTWLCAPPPSHDVSVGGEVLRGPSPITLVRHDGVIFPTDHIYRG</sequence>
<evidence type="ECO:0000256" key="2">
    <source>
        <dbReference type="ARBA" id="ARBA00009704"/>
    </source>
</evidence>
<evidence type="ECO:0000259" key="8">
    <source>
        <dbReference type="SMART" id="SM01267"/>
    </source>
</evidence>
<evidence type="ECO:0000256" key="5">
    <source>
        <dbReference type="ARBA" id="ARBA00023163"/>
    </source>
</evidence>
<feature type="region of interest" description="Disordered" evidence="7">
    <location>
        <begin position="51"/>
        <end position="110"/>
    </location>
</feature>
<feature type="region of interest" description="Disordered" evidence="7">
    <location>
        <begin position="394"/>
        <end position="511"/>
    </location>
</feature>
<feature type="compositionally biased region" description="Basic and acidic residues" evidence="7">
    <location>
        <begin position="1166"/>
        <end position="1178"/>
    </location>
</feature>
<keyword evidence="4" id="KW-0238">DNA-binding</keyword>
<dbReference type="Pfam" id="PF09271">
    <property type="entry name" value="LAG1-DNAbind"/>
    <property type="match status" value="1"/>
</dbReference>
<feature type="region of interest" description="Disordered" evidence="7">
    <location>
        <begin position="1162"/>
        <end position="1183"/>
    </location>
</feature>